<dbReference type="AlphaFoldDB" id="A0A1F6P296"/>
<comment type="caution">
    <text evidence="1">The sequence shown here is derived from an EMBL/GenBank/DDBJ whole genome shotgun (WGS) entry which is preliminary data.</text>
</comment>
<reference evidence="1 2" key="1">
    <citation type="journal article" date="2016" name="Nat. Commun.">
        <title>Thousands of microbial genomes shed light on interconnected biogeochemical processes in an aquifer system.</title>
        <authorList>
            <person name="Anantharaman K."/>
            <person name="Brown C.T."/>
            <person name="Hug L.A."/>
            <person name="Sharon I."/>
            <person name="Castelle C.J."/>
            <person name="Probst A.J."/>
            <person name="Thomas B.C."/>
            <person name="Singh A."/>
            <person name="Wilkins M.J."/>
            <person name="Karaoz U."/>
            <person name="Brodie E.L."/>
            <person name="Williams K.H."/>
            <person name="Hubbard S.S."/>
            <person name="Banfield J.F."/>
        </authorList>
    </citation>
    <scope>NUCLEOTIDE SEQUENCE [LARGE SCALE GENOMIC DNA]</scope>
</reference>
<evidence type="ECO:0000313" key="2">
    <source>
        <dbReference type="Proteomes" id="UP000178895"/>
    </source>
</evidence>
<name>A0A1F6P296_9BACT</name>
<accession>A0A1F6P296</accession>
<proteinExistence type="predicted"/>
<dbReference type="EMBL" id="MFQY01000009">
    <property type="protein sequence ID" value="OGH90261.1"/>
    <property type="molecule type" value="Genomic_DNA"/>
</dbReference>
<evidence type="ECO:0008006" key="3">
    <source>
        <dbReference type="Google" id="ProtNLM"/>
    </source>
</evidence>
<evidence type="ECO:0000313" key="1">
    <source>
        <dbReference type="EMBL" id="OGH90261.1"/>
    </source>
</evidence>
<protein>
    <recommendedName>
        <fullName evidence="3">Helix-turn-helix domain-containing protein</fullName>
    </recommendedName>
</protein>
<organism evidence="1 2">
    <name type="scientific">Candidatus Magasanikbacteria bacterium RIFOXYC2_FULL_40_16</name>
    <dbReference type="NCBI Taxonomy" id="1798703"/>
    <lineage>
        <taxon>Bacteria</taxon>
        <taxon>Candidatus Magasanikiibacteriota</taxon>
    </lineage>
</organism>
<gene>
    <name evidence="1" type="ORF">A2469_00145</name>
</gene>
<sequence length="115" mass="13161">MAILPLSEQPKEIVRVSISEAARLFGVNSQTIRRAIQTEEITYVVVAGRYKLNFESLVRWSQAKTTVKHKSEKFGIGQYVDKWKIKNTLYSPSTKSIKALKHKNIKAIPEETKEN</sequence>
<dbReference type="Proteomes" id="UP000178895">
    <property type="component" value="Unassembled WGS sequence"/>
</dbReference>